<dbReference type="Pfam" id="PF07980">
    <property type="entry name" value="SusD_RagB"/>
    <property type="match status" value="1"/>
</dbReference>
<dbReference type="InterPro" id="IPR033985">
    <property type="entry name" value="SusD-like_N"/>
</dbReference>
<comment type="subcellular location">
    <subcellularLocation>
        <location evidence="1">Cell outer membrane</location>
    </subcellularLocation>
</comment>
<protein>
    <submittedName>
        <fullName evidence="9">RagB/SusD family nutrient uptake outer membrane protein</fullName>
    </submittedName>
</protein>
<evidence type="ECO:0000313" key="10">
    <source>
        <dbReference type="Proteomes" id="UP001560573"/>
    </source>
</evidence>
<evidence type="ECO:0000256" key="5">
    <source>
        <dbReference type="ARBA" id="ARBA00023237"/>
    </source>
</evidence>
<keyword evidence="4" id="KW-0472">Membrane</keyword>
<feature type="signal peptide" evidence="6">
    <location>
        <begin position="1"/>
        <end position="22"/>
    </location>
</feature>
<dbReference type="SUPFAM" id="SSF48452">
    <property type="entry name" value="TPR-like"/>
    <property type="match status" value="1"/>
</dbReference>
<comment type="caution">
    <text evidence="9">The sequence shown here is derived from an EMBL/GenBank/DDBJ whole genome shotgun (WGS) entry which is preliminary data.</text>
</comment>
<dbReference type="Pfam" id="PF14322">
    <property type="entry name" value="SusD-like_3"/>
    <property type="match status" value="1"/>
</dbReference>
<dbReference type="RefSeq" id="WP_369329605.1">
    <property type="nucleotide sequence ID" value="NZ_JAULBC010000003.1"/>
</dbReference>
<evidence type="ECO:0000256" key="6">
    <source>
        <dbReference type="SAM" id="SignalP"/>
    </source>
</evidence>
<dbReference type="EMBL" id="JAULBC010000003">
    <property type="protein sequence ID" value="MEX6688196.1"/>
    <property type="molecule type" value="Genomic_DNA"/>
</dbReference>
<dbReference type="Proteomes" id="UP001560573">
    <property type="component" value="Unassembled WGS sequence"/>
</dbReference>
<proteinExistence type="inferred from homology"/>
<sequence length="509" mass="57527">MRHKFLQLACLMLILLSSCKKSFLEQTNPNSVTIPQFFTSETDVLLALNGCYQSLRSNSCIGEESDLYTDQRSDDTGTNDNQSNAGEPFQFNNFSLLPTNTYLKSHWIALYQSISRCNVLLSNIDKVQFASDSTKKQYIAEAKFIRAYIYFQLVRKWGDIPMTTEALSTPEQVTASTFRAKTPDVFAQIIADLHDAAVSNLPKVQPAANRGRVSMQAVTAILGQAYLTRAITVTGANKTSDLDSADYYLTACYNMRGFSSLSDIPYADVFDVNKKATCPELIWQIVNIQGDINYHSNIAADAQAKGETINSQKTASGTGYNVTHDLVNEYEVNDPRKDFSVKYANDPIVKDWFITKFRDASSTAGKTGYGGNDWILIRYADVILMLAEVNFYKGNTTAAIRYVDMVRERAGMPSYAVSMTDPTYKQKFPTLKLAILHERRVELAFEHHRLFDLLRFFTIDELVAYMHTKNQADWGLAQVSNFGTKDRYYPIPYYETILDPVKMYQNPGY</sequence>
<evidence type="ECO:0000256" key="3">
    <source>
        <dbReference type="ARBA" id="ARBA00022729"/>
    </source>
</evidence>
<comment type="similarity">
    <text evidence="2">Belongs to the SusD family.</text>
</comment>
<dbReference type="InterPro" id="IPR012944">
    <property type="entry name" value="SusD_RagB_dom"/>
</dbReference>
<feature type="domain" description="RagB/SusD" evidence="7">
    <location>
        <begin position="352"/>
        <end position="509"/>
    </location>
</feature>
<dbReference type="CDD" id="cd08977">
    <property type="entry name" value="SusD"/>
    <property type="match status" value="1"/>
</dbReference>
<evidence type="ECO:0000256" key="2">
    <source>
        <dbReference type="ARBA" id="ARBA00006275"/>
    </source>
</evidence>
<reference evidence="9 10" key="1">
    <citation type="submission" date="2023-07" db="EMBL/GenBank/DDBJ databases">
        <authorList>
            <person name="Lian W.-H."/>
        </authorList>
    </citation>
    <scope>NUCLEOTIDE SEQUENCE [LARGE SCALE GENOMIC DNA]</scope>
    <source>
        <strain evidence="9 10">SYSU DXS3180</strain>
    </source>
</reference>
<evidence type="ECO:0000259" key="7">
    <source>
        <dbReference type="Pfam" id="PF07980"/>
    </source>
</evidence>
<keyword evidence="3 6" id="KW-0732">Signal</keyword>
<evidence type="ECO:0000256" key="1">
    <source>
        <dbReference type="ARBA" id="ARBA00004442"/>
    </source>
</evidence>
<keyword evidence="5" id="KW-0998">Cell outer membrane</keyword>
<dbReference type="PROSITE" id="PS51257">
    <property type="entry name" value="PROKAR_LIPOPROTEIN"/>
    <property type="match status" value="1"/>
</dbReference>
<gene>
    <name evidence="9" type="ORF">QTN47_11855</name>
</gene>
<evidence type="ECO:0000256" key="4">
    <source>
        <dbReference type="ARBA" id="ARBA00023136"/>
    </source>
</evidence>
<dbReference type="Gene3D" id="1.25.40.390">
    <property type="match status" value="1"/>
</dbReference>
<feature type="chain" id="PRO_5045807986" evidence="6">
    <location>
        <begin position="23"/>
        <end position="509"/>
    </location>
</feature>
<name>A0ABV3ZE87_9BACT</name>
<keyword evidence="10" id="KW-1185">Reference proteome</keyword>
<evidence type="ECO:0000313" key="9">
    <source>
        <dbReference type="EMBL" id="MEX6688196.1"/>
    </source>
</evidence>
<organism evidence="9 10">
    <name type="scientific">Danxiaibacter flavus</name>
    <dbReference type="NCBI Taxonomy" id="3049108"/>
    <lineage>
        <taxon>Bacteria</taxon>
        <taxon>Pseudomonadati</taxon>
        <taxon>Bacteroidota</taxon>
        <taxon>Chitinophagia</taxon>
        <taxon>Chitinophagales</taxon>
        <taxon>Chitinophagaceae</taxon>
        <taxon>Danxiaibacter</taxon>
    </lineage>
</organism>
<accession>A0ABV3ZE87</accession>
<feature type="domain" description="SusD-like N-terminal" evidence="8">
    <location>
        <begin position="23"/>
        <end position="227"/>
    </location>
</feature>
<evidence type="ECO:0000259" key="8">
    <source>
        <dbReference type="Pfam" id="PF14322"/>
    </source>
</evidence>
<dbReference type="InterPro" id="IPR011990">
    <property type="entry name" value="TPR-like_helical_dom_sf"/>
</dbReference>